<dbReference type="AlphaFoldDB" id="A0A1X0IZU4"/>
<keyword evidence="2" id="KW-0472">Membrane</keyword>
<evidence type="ECO:0000256" key="2">
    <source>
        <dbReference type="SAM" id="Phobius"/>
    </source>
</evidence>
<keyword evidence="2" id="KW-1133">Transmembrane helix</keyword>
<evidence type="ECO:0000256" key="1">
    <source>
        <dbReference type="SAM" id="MobiDB-lite"/>
    </source>
</evidence>
<evidence type="ECO:0000313" key="4">
    <source>
        <dbReference type="Proteomes" id="UP000192534"/>
    </source>
</evidence>
<protein>
    <submittedName>
        <fullName evidence="3">Uncharacterized protein</fullName>
    </submittedName>
</protein>
<feature type="transmembrane region" description="Helical" evidence="2">
    <location>
        <begin position="69"/>
        <end position="88"/>
    </location>
</feature>
<name>A0A1X0IZU4_MYCRH</name>
<comment type="caution">
    <text evidence="3">The sequence shown here is derived from an EMBL/GenBank/DDBJ whole genome shotgun (WGS) entry which is preliminary data.</text>
</comment>
<keyword evidence="2" id="KW-0812">Transmembrane</keyword>
<evidence type="ECO:0000313" key="3">
    <source>
        <dbReference type="EMBL" id="ORB54748.1"/>
    </source>
</evidence>
<dbReference type="EMBL" id="MVIH01000003">
    <property type="protein sequence ID" value="ORB54748.1"/>
    <property type="molecule type" value="Genomic_DNA"/>
</dbReference>
<dbReference type="Proteomes" id="UP000192534">
    <property type="component" value="Unassembled WGS sequence"/>
</dbReference>
<reference evidence="3 4" key="1">
    <citation type="submission" date="2016-12" db="EMBL/GenBank/DDBJ databases">
        <title>The new phylogeny of genus Mycobacterium.</title>
        <authorList>
            <person name="Tortoli E."/>
            <person name="Trovato A."/>
            <person name="Cirillo D.M."/>
        </authorList>
    </citation>
    <scope>NUCLEOTIDE SEQUENCE [LARGE SCALE GENOMIC DNA]</scope>
    <source>
        <strain evidence="3 4">DSM 44223</strain>
    </source>
</reference>
<feature type="transmembrane region" description="Helical" evidence="2">
    <location>
        <begin position="186"/>
        <end position="205"/>
    </location>
</feature>
<feature type="transmembrane region" description="Helical" evidence="2">
    <location>
        <begin position="130"/>
        <end position="149"/>
    </location>
</feature>
<feature type="transmembrane region" description="Helical" evidence="2">
    <location>
        <begin position="37"/>
        <end position="57"/>
    </location>
</feature>
<keyword evidence="4" id="KW-1185">Reference proteome</keyword>
<feature type="region of interest" description="Disordered" evidence="1">
    <location>
        <begin position="1"/>
        <end position="28"/>
    </location>
</feature>
<feature type="transmembrane region" description="Helical" evidence="2">
    <location>
        <begin position="230"/>
        <end position="253"/>
    </location>
</feature>
<sequence length="499" mass="51826">MPNIDVTATAAPRPVSDRELPDDISTDAPAKPTGLGVLPRGTAVALLCMVAYASSYAHIFADAVAGSRTAYLVVLPVLALLIAAGYRTTSHGVGDGESDWIVAALIGILGLAAIYLLIGRMPTLSAWWRLESLAVLVWAVCCVIILFGMRHALTMWSLWLFLACFATPVPYLAATAALGGTPIDGAIVAAAIGAVAVFLATRTLAMRRRLAATAISLAASAPLVVNCASWFLPTIIVAAGVIPVLSVIGARLTPNSRSADPTERPISAAMPHRSVRTVGVLAVGTAILAAAGLHQHDAAAPRTIPTDWTARSGLSRIASYDFVTKFAGPDSTLVRFAAPDQKGMPAAAVDVLSTPSEAVLADLSDVVWYPAARPVSYRAVAASAGIPAGTRVLHSDADAAADARGVDWYALTWTQRAGSLFQRVTVIVSQSLSGDQAPPTPQPPDALDASVGSWLWLSRQRPQGLDHVDPLVSQRAATLTAAVSAVSDSPSPGGSHRRD</sequence>
<feature type="transmembrane region" description="Helical" evidence="2">
    <location>
        <begin position="100"/>
        <end position="118"/>
    </location>
</feature>
<gene>
    <name evidence="3" type="ORF">BST42_08065</name>
</gene>
<organism evidence="3 4">
    <name type="scientific">Mycolicibacterium rhodesiae</name>
    <name type="common">Mycobacterium rhodesiae</name>
    <dbReference type="NCBI Taxonomy" id="36814"/>
    <lineage>
        <taxon>Bacteria</taxon>
        <taxon>Bacillati</taxon>
        <taxon>Actinomycetota</taxon>
        <taxon>Actinomycetes</taxon>
        <taxon>Mycobacteriales</taxon>
        <taxon>Mycobacteriaceae</taxon>
        <taxon>Mycolicibacterium</taxon>
    </lineage>
</organism>
<accession>A0A1X0IZU4</accession>
<proteinExistence type="predicted"/>
<feature type="transmembrane region" description="Helical" evidence="2">
    <location>
        <begin position="155"/>
        <end position="174"/>
    </location>
</feature>